<dbReference type="AlphaFoldDB" id="A0A8X7XZX7"/>
<name>A0A8X7XZX7_POPTO</name>
<sequence>MKTRVHGIIDNQASIQDFDSPTLLKTNSSSSVTQQPIQPCTCKILWLLICISFAHLPKPTLPPLPSIPSLPQPTLPTLPATQPPLPKPPPPPLPILPPMPAIPKVTLLGFRIKNN</sequence>
<feature type="region of interest" description="Disordered" evidence="1">
    <location>
        <begin position="64"/>
        <end position="96"/>
    </location>
</feature>
<comment type="caution">
    <text evidence="2">The sequence shown here is derived from an EMBL/GenBank/DDBJ whole genome shotgun (WGS) entry which is preliminary data.</text>
</comment>
<proteinExistence type="predicted"/>
<evidence type="ECO:0000256" key="1">
    <source>
        <dbReference type="SAM" id="MobiDB-lite"/>
    </source>
</evidence>
<keyword evidence="3" id="KW-1185">Reference proteome</keyword>
<accession>A0A8X7XZX7</accession>
<evidence type="ECO:0000313" key="3">
    <source>
        <dbReference type="Proteomes" id="UP000886885"/>
    </source>
</evidence>
<reference evidence="2" key="1">
    <citation type="journal article" date="2020" name="bioRxiv">
        <title>Hybrid origin of Populus tomentosa Carr. identified through genome sequencing and phylogenomic analysis.</title>
        <authorList>
            <person name="An X."/>
            <person name="Gao K."/>
            <person name="Chen Z."/>
            <person name="Li J."/>
            <person name="Yang X."/>
            <person name="Yang X."/>
            <person name="Zhou J."/>
            <person name="Guo T."/>
            <person name="Zhao T."/>
            <person name="Huang S."/>
            <person name="Miao D."/>
            <person name="Khan W.U."/>
            <person name="Rao P."/>
            <person name="Ye M."/>
            <person name="Lei B."/>
            <person name="Liao W."/>
            <person name="Wang J."/>
            <person name="Ji L."/>
            <person name="Li Y."/>
            <person name="Guo B."/>
            <person name="Mustafa N.S."/>
            <person name="Li S."/>
            <person name="Yun Q."/>
            <person name="Keller S.R."/>
            <person name="Mao J."/>
            <person name="Zhang R."/>
            <person name="Strauss S.H."/>
        </authorList>
    </citation>
    <scope>NUCLEOTIDE SEQUENCE</scope>
    <source>
        <strain evidence="2">GM15</strain>
        <tissue evidence="2">Leaf</tissue>
    </source>
</reference>
<organism evidence="2 3">
    <name type="scientific">Populus tomentosa</name>
    <name type="common">Chinese white poplar</name>
    <dbReference type="NCBI Taxonomy" id="118781"/>
    <lineage>
        <taxon>Eukaryota</taxon>
        <taxon>Viridiplantae</taxon>
        <taxon>Streptophyta</taxon>
        <taxon>Embryophyta</taxon>
        <taxon>Tracheophyta</taxon>
        <taxon>Spermatophyta</taxon>
        <taxon>Magnoliopsida</taxon>
        <taxon>eudicotyledons</taxon>
        <taxon>Gunneridae</taxon>
        <taxon>Pentapetalae</taxon>
        <taxon>rosids</taxon>
        <taxon>fabids</taxon>
        <taxon>Malpighiales</taxon>
        <taxon>Salicaceae</taxon>
        <taxon>Saliceae</taxon>
        <taxon>Populus</taxon>
    </lineage>
</organism>
<dbReference type="Proteomes" id="UP000886885">
    <property type="component" value="Chromosome 17D"/>
</dbReference>
<evidence type="ECO:0000313" key="2">
    <source>
        <dbReference type="EMBL" id="KAG6741464.1"/>
    </source>
</evidence>
<gene>
    <name evidence="2" type="ORF">POTOM_054724</name>
</gene>
<protein>
    <submittedName>
        <fullName evidence="2">Uncharacterized protein</fullName>
    </submittedName>
</protein>
<dbReference type="EMBL" id="JAAWWB010000034">
    <property type="protein sequence ID" value="KAG6741464.1"/>
    <property type="molecule type" value="Genomic_DNA"/>
</dbReference>